<accession>A0A194X258</accession>
<gene>
    <name evidence="1" type="ORF">LY89DRAFT_133811</name>
</gene>
<dbReference type="Proteomes" id="UP000070700">
    <property type="component" value="Unassembled WGS sequence"/>
</dbReference>
<dbReference type="InParanoid" id="A0A194X258"/>
<dbReference type="STRING" id="149040.A0A194X258"/>
<name>A0A194X258_MOLSC</name>
<evidence type="ECO:0000313" key="2">
    <source>
        <dbReference type="Proteomes" id="UP000070700"/>
    </source>
</evidence>
<dbReference type="PANTHER" id="PTHR37535">
    <property type="entry name" value="FLUG DOMAIN PROTEIN"/>
    <property type="match status" value="1"/>
</dbReference>
<dbReference type="Pfam" id="PF11917">
    <property type="entry name" value="DUF3435"/>
    <property type="match status" value="1"/>
</dbReference>
<proteinExistence type="predicted"/>
<dbReference type="InterPro" id="IPR021842">
    <property type="entry name" value="DUF3435"/>
</dbReference>
<dbReference type="GeneID" id="28814982"/>
<dbReference type="EMBL" id="KQ947420">
    <property type="protein sequence ID" value="KUJ14258.1"/>
    <property type="molecule type" value="Genomic_DNA"/>
</dbReference>
<protein>
    <submittedName>
        <fullName evidence="1">Uncharacterized protein</fullName>
    </submittedName>
</protein>
<sequence>MYVEDLAEYLQANLTTTKKQFTHGRQRIQLTLFCQLTIFSENRPLTLFKLRYRDIIVILLRDPNSGPRRILIEFTCEFTKQFLGVKDAIKFVLPEIIFDPSLVFSPHVFLLGLVFADKAFAAPNLRSATQLSGLDIRPGYQQLELLFKPSMLDVPIFRKSVKTRYGYEISPYEPLTYPTLLSLMKVIGLILGLLEPTRPYCLRYNAANEFNKSGDVTDALQNIMLQHASVDTFVKHYLPRRSGDIRAIVSGYESQKDLMRAASRMTRWIDPSRPHTLTVEQSQSVDNDRRLRRLLALRAKWNRRYKGAATKQPEYQRLGSAIVNLRQRLRAALFRQLRDKWDTEHPVNEFELQLAGLKFCDDSGTGVPIIDEMAPNAEALGGDGYDLAGYDRGRGVLPAQCRNRRRRCLLPLPRRRSCCHATWEAVYAESEFDDVEGD</sequence>
<keyword evidence="2" id="KW-1185">Reference proteome</keyword>
<dbReference type="AlphaFoldDB" id="A0A194X258"/>
<organism evidence="1 2">
    <name type="scientific">Mollisia scopiformis</name>
    <name type="common">Conifer needle endophyte fungus</name>
    <name type="synonym">Phialocephala scopiformis</name>
    <dbReference type="NCBI Taxonomy" id="149040"/>
    <lineage>
        <taxon>Eukaryota</taxon>
        <taxon>Fungi</taxon>
        <taxon>Dikarya</taxon>
        <taxon>Ascomycota</taxon>
        <taxon>Pezizomycotina</taxon>
        <taxon>Leotiomycetes</taxon>
        <taxon>Helotiales</taxon>
        <taxon>Mollisiaceae</taxon>
        <taxon>Mollisia</taxon>
    </lineage>
</organism>
<dbReference type="RefSeq" id="XP_018068613.1">
    <property type="nucleotide sequence ID" value="XM_018205256.1"/>
</dbReference>
<dbReference type="PANTHER" id="PTHR37535:SF2">
    <property type="entry name" value="FINGER DOMAIN PROTEIN, PUTATIVE (AFU_ORTHOLOGUE AFUA_6G09300)-RELATED"/>
    <property type="match status" value="1"/>
</dbReference>
<dbReference type="OrthoDB" id="3544487at2759"/>
<dbReference type="KEGG" id="psco:LY89DRAFT_133811"/>
<reference evidence="1 2" key="1">
    <citation type="submission" date="2015-10" db="EMBL/GenBank/DDBJ databases">
        <title>Full genome of DAOMC 229536 Phialocephala scopiformis, a fungal endophyte of spruce producing the potent anti-insectan compound rugulosin.</title>
        <authorList>
            <consortium name="DOE Joint Genome Institute"/>
            <person name="Walker A.K."/>
            <person name="Frasz S.L."/>
            <person name="Seifert K.A."/>
            <person name="Miller J.D."/>
            <person name="Mondo S.J."/>
            <person name="Labutti K."/>
            <person name="Lipzen A."/>
            <person name="Dockter R."/>
            <person name="Kennedy M."/>
            <person name="Grigoriev I.V."/>
            <person name="Spatafora J.W."/>
        </authorList>
    </citation>
    <scope>NUCLEOTIDE SEQUENCE [LARGE SCALE GENOMIC DNA]</scope>
    <source>
        <strain evidence="1 2">CBS 120377</strain>
    </source>
</reference>
<evidence type="ECO:0000313" key="1">
    <source>
        <dbReference type="EMBL" id="KUJ14258.1"/>
    </source>
</evidence>